<accession>A0A6A6BB62</accession>
<keyword evidence="3" id="KW-1185">Reference proteome</keyword>
<reference evidence="2" key="1">
    <citation type="journal article" date="2020" name="Stud. Mycol.">
        <title>101 Dothideomycetes genomes: a test case for predicting lifestyles and emergence of pathogens.</title>
        <authorList>
            <person name="Haridas S."/>
            <person name="Albert R."/>
            <person name="Binder M."/>
            <person name="Bloem J."/>
            <person name="Labutti K."/>
            <person name="Salamov A."/>
            <person name="Andreopoulos B."/>
            <person name="Baker S."/>
            <person name="Barry K."/>
            <person name="Bills G."/>
            <person name="Bluhm B."/>
            <person name="Cannon C."/>
            <person name="Castanera R."/>
            <person name="Culley D."/>
            <person name="Daum C."/>
            <person name="Ezra D."/>
            <person name="Gonzalez J."/>
            <person name="Henrissat B."/>
            <person name="Kuo A."/>
            <person name="Liang C."/>
            <person name="Lipzen A."/>
            <person name="Lutzoni F."/>
            <person name="Magnuson J."/>
            <person name="Mondo S."/>
            <person name="Nolan M."/>
            <person name="Ohm R."/>
            <person name="Pangilinan J."/>
            <person name="Park H.-J."/>
            <person name="Ramirez L."/>
            <person name="Alfaro M."/>
            <person name="Sun H."/>
            <person name="Tritt A."/>
            <person name="Yoshinaga Y."/>
            <person name="Zwiers L.-H."/>
            <person name="Turgeon B."/>
            <person name="Goodwin S."/>
            <person name="Spatafora J."/>
            <person name="Crous P."/>
            <person name="Grigoriev I."/>
        </authorList>
    </citation>
    <scope>NUCLEOTIDE SEQUENCE</scope>
    <source>
        <strain evidence="2">CBS 121167</strain>
    </source>
</reference>
<feature type="transmembrane region" description="Helical" evidence="1">
    <location>
        <begin position="29"/>
        <end position="51"/>
    </location>
</feature>
<proteinExistence type="predicted"/>
<dbReference type="EMBL" id="ML995487">
    <property type="protein sequence ID" value="KAF2141286.1"/>
    <property type="molecule type" value="Genomic_DNA"/>
</dbReference>
<dbReference type="Proteomes" id="UP000799438">
    <property type="component" value="Unassembled WGS sequence"/>
</dbReference>
<name>A0A6A6BB62_9PEZI</name>
<dbReference type="RefSeq" id="XP_033396999.1">
    <property type="nucleotide sequence ID" value="XM_033540574.1"/>
</dbReference>
<keyword evidence="1" id="KW-1133">Transmembrane helix</keyword>
<evidence type="ECO:0000313" key="3">
    <source>
        <dbReference type="Proteomes" id="UP000799438"/>
    </source>
</evidence>
<sequence>MFLLHRYEYRHNHSLKVDPFDLAKPWPSYLFFTISLSANPLAMPIVSTVLISSRSHSTAYLCLQAMISAPASYTSC</sequence>
<evidence type="ECO:0000256" key="1">
    <source>
        <dbReference type="SAM" id="Phobius"/>
    </source>
</evidence>
<keyword evidence="1" id="KW-0812">Transmembrane</keyword>
<evidence type="ECO:0000313" key="2">
    <source>
        <dbReference type="EMBL" id="KAF2141286.1"/>
    </source>
</evidence>
<organism evidence="2 3">
    <name type="scientific">Aplosporella prunicola CBS 121167</name>
    <dbReference type="NCBI Taxonomy" id="1176127"/>
    <lineage>
        <taxon>Eukaryota</taxon>
        <taxon>Fungi</taxon>
        <taxon>Dikarya</taxon>
        <taxon>Ascomycota</taxon>
        <taxon>Pezizomycotina</taxon>
        <taxon>Dothideomycetes</taxon>
        <taxon>Dothideomycetes incertae sedis</taxon>
        <taxon>Botryosphaeriales</taxon>
        <taxon>Aplosporellaceae</taxon>
        <taxon>Aplosporella</taxon>
    </lineage>
</organism>
<keyword evidence="1" id="KW-0472">Membrane</keyword>
<dbReference type="AlphaFoldDB" id="A0A6A6BB62"/>
<protein>
    <submittedName>
        <fullName evidence="2">Uncharacterized protein</fullName>
    </submittedName>
</protein>
<gene>
    <name evidence="2" type="ORF">K452DRAFT_287992</name>
</gene>
<dbReference type="GeneID" id="54298070"/>